<keyword evidence="6" id="KW-0067">ATP-binding</keyword>
<dbReference type="EMBL" id="NHMM01000005">
    <property type="protein sequence ID" value="OUT21648.1"/>
    <property type="molecule type" value="Genomic_DNA"/>
</dbReference>
<dbReference type="Pfam" id="PF00069">
    <property type="entry name" value="Pkinase"/>
    <property type="match status" value="1"/>
</dbReference>
<dbReference type="VEuPathDB" id="FungiDB:C5L36_0B06700"/>
<dbReference type="PANTHER" id="PTHR43895">
    <property type="entry name" value="CALCIUM/CALMODULIN-DEPENDENT PROTEIN KINASE KINASE-RELATED"/>
    <property type="match status" value="1"/>
</dbReference>
<dbReference type="InterPro" id="IPR011009">
    <property type="entry name" value="Kinase-like_dom_sf"/>
</dbReference>
<dbReference type="AlphaFoldDB" id="A0A099P2Q4"/>
<comment type="catalytic activity">
    <reaction evidence="7">
        <text>L-threonyl-[protein] + ATP = O-phospho-L-threonyl-[protein] + ADP + H(+)</text>
        <dbReference type="Rhea" id="RHEA:46608"/>
        <dbReference type="Rhea" id="RHEA-COMP:11060"/>
        <dbReference type="Rhea" id="RHEA-COMP:11605"/>
        <dbReference type="ChEBI" id="CHEBI:15378"/>
        <dbReference type="ChEBI" id="CHEBI:30013"/>
        <dbReference type="ChEBI" id="CHEBI:30616"/>
        <dbReference type="ChEBI" id="CHEBI:61977"/>
        <dbReference type="ChEBI" id="CHEBI:456216"/>
        <dbReference type="EC" id="2.7.11.1"/>
    </reaction>
</comment>
<evidence type="ECO:0000313" key="10">
    <source>
        <dbReference type="EMBL" id="KGK38467.1"/>
    </source>
</evidence>
<dbReference type="PROSITE" id="PS50011">
    <property type="entry name" value="PROTEIN_KINASE_DOM"/>
    <property type="match status" value="1"/>
</dbReference>
<dbReference type="EC" id="2.7.11.1" evidence="1"/>
<comment type="caution">
    <text evidence="10">The sequence shown here is derived from an EMBL/GenBank/DDBJ whole genome shotgun (WGS) entry which is preliminary data.</text>
</comment>
<evidence type="ECO:0000313" key="11">
    <source>
        <dbReference type="EMBL" id="ONH70294.1"/>
    </source>
</evidence>
<proteinExistence type="predicted"/>
<organism evidence="10 15">
    <name type="scientific">Pichia kudriavzevii</name>
    <name type="common">Yeast</name>
    <name type="synonym">Issatchenkia orientalis</name>
    <dbReference type="NCBI Taxonomy" id="4909"/>
    <lineage>
        <taxon>Eukaryota</taxon>
        <taxon>Fungi</taxon>
        <taxon>Dikarya</taxon>
        <taxon>Ascomycota</taxon>
        <taxon>Saccharomycotina</taxon>
        <taxon>Pichiomycetes</taxon>
        <taxon>Pichiales</taxon>
        <taxon>Pichiaceae</taxon>
        <taxon>Pichia</taxon>
    </lineage>
</organism>
<evidence type="ECO:0000256" key="6">
    <source>
        <dbReference type="ARBA" id="ARBA00022840"/>
    </source>
</evidence>
<evidence type="ECO:0000256" key="3">
    <source>
        <dbReference type="ARBA" id="ARBA00022679"/>
    </source>
</evidence>
<dbReference type="SUPFAM" id="SSF56112">
    <property type="entry name" value="Protein kinase-like (PK-like)"/>
    <property type="match status" value="1"/>
</dbReference>
<dbReference type="SMART" id="SM00220">
    <property type="entry name" value="S_TKc"/>
    <property type="match status" value="1"/>
</dbReference>
<evidence type="ECO:0000256" key="1">
    <source>
        <dbReference type="ARBA" id="ARBA00012513"/>
    </source>
</evidence>
<evidence type="ECO:0000256" key="4">
    <source>
        <dbReference type="ARBA" id="ARBA00022741"/>
    </source>
</evidence>
<reference evidence="15" key="1">
    <citation type="journal article" date="2014" name="Microb. Cell Fact.">
        <title>Exploiting Issatchenkia orientalis SD108 for succinic acid production.</title>
        <authorList>
            <person name="Xiao H."/>
            <person name="Shao Z."/>
            <person name="Jiang Y."/>
            <person name="Dole S."/>
            <person name="Zhao H."/>
        </authorList>
    </citation>
    <scope>NUCLEOTIDE SEQUENCE [LARGE SCALE GENOMIC DNA]</scope>
    <source>
        <strain evidence="15">SD108</strain>
    </source>
</reference>
<dbReference type="EMBL" id="JQFK01000019">
    <property type="protein sequence ID" value="KGK38467.1"/>
    <property type="molecule type" value="Genomic_DNA"/>
</dbReference>
<evidence type="ECO:0000313" key="17">
    <source>
        <dbReference type="Proteomes" id="UP000195871"/>
    </source>
</evidence>
<reference evidence="16" key="3">
    <citation type="journal article" date="2017" name="Genome Announc.">
        <title>Genome sequences of Cyberlindnera fabianii 65, Pichia kudriavzevii 129, and Saccharomyces cerevisiae 131 isolated from fermented masau fruits in Zimbabwe.</title>
        <authorList>
            <person name="van Rijswijck I.M.H."/>
            <person name="Derks M.F.L."/>
            <person name="Abee T."/>
            <person name="de Ridder D."/>
            <person name="Smid E.J."/>
        </authorList>
    </citation>
    <scope>NUCLEOTIDE SEQUENCE [LARGE SCALE GENOMIC DNA]</scope>
    <source>
        <strain evidence="16">129</strain>
    </source>
</reference>
<dbReference type="EMBL" id="MQVM01000011">
    <property type="protein sequence ID" value="ONH74181.1"/>
    <property type="molecule type" value="Genomic_DNA"/>
</dbReference>
<evidence type="ECO:0000256" key="8">
    <source>
        <dbReference type="ARBA" id="ARBA00048679"/>
    </source>
</evidence>
<keyword evidence="5 11" id="KW-0418">Kinase</keyword>
<dbReference type="Proteomes" id="UP000195871">
    <property type="component" value="Unassembled WGS sequence"/>
</dbReference>
<evidence type="ECO:0000313" key="14">
    <source>
        <dbReference type="EMBL" id="OUT21648.1"/>
    </source>
</evidence>
<dbReference type="Gene3D" id="1.10.510.10">
    <property type="entry name" value="Transferase(Phosphotransferase) domain 1"/>
    <property type="match status" value="1"/>
</dbReference>
<dbReference type="Proteomes" id="UP000189274">
    <property type="component" value="Unassembled WGS sequence"/>
</dbReference>
<dbReference type="GO" id="GO:0007165">
    <property type="term" value="P:signal transduction"/>
    <property type="evidence" value="ECO:0007669"/>
    <property type="project" value="TreeGrafter"/>
</dbReference>
<evidence type="ECO:0000313" key="13">
    <source>
        <dbReference type="EMBL" id="ONH74181.1"/>
    </source>
</evidence>
<sequence>MASALVSANAAFPSNVSQLSDGFKSTLDNYLQYQKGMALLNNRYQFLENLQTGSFGKVTCALDMNSNAKVAIKALKRSVNGVTTMFNHEIAIMKAIGYHPNVIQLIDHFDTKKYHVMVLEFADCGDLYDAIHNKTHLGLNLQNNHYAFVDFLKQLLETIQFVHSRGIYHRDIKPENILLMNDGTIKLCDWGLSTRSLKSTDYNVGTEKYMAPEALVKHGDADYYLSDKVDFYSIGVTLLFTLFNKCPFRKALDSDPNYSNFLKSKYFIYDFFHNINLTSFTGIVDMLMIERNIEGLNYLIENGLKNGFTVDQEHSIHFSNQQDNYLNSIMDSFNDEKIDVNSNDNDVFLFDDYEIGTLNNTESFITNKNHTTANAALITHNSSNNNNSNSNHNSKFNNDCNDFHQGSHSMIANDSYTNLNPISIPIISKNNNSLVSSVATNTYNSSLFDSNSHMVDHNSFINSFELSSNELWADQLNDIRFKFH</sequence>
<dbReference type="eggNOG" id="KOG0583">
    <property type="taxonomic scope" value="Eukaryota"/>
</dbReference>
<reference evidence="14 17" key="5">
    <citation type="submission" date="2017-05" db="EMBL/GenBank/DDBJ databases">
        <title>The Genome Sequence of Candida krusei Ckrusei653.</title>
        <authorList>
            <person name="Cuomo C."/>
            <person name="Forche A."/>
            <person name="Young S."/>
            <person name="Abouelleil A."/>
            <person name="Cao P."/>
            <person name="Chapman S."/>
            <person name="Cusick C."/>
            <person name="Shea T."/>
            <person name="Nusbaum C."/>
            <person name="Birren B."/>
        </authorList>
    </citation>
    <scope>NUCLEOTIDE SEQUENCE [LARGE SCALE GENOMIC DNA]</scope>
    <source>
        <strain evidence="14 17">Ckrusei653</strain>
    </source>
</reference>
<dbReference type="PROSITE" id="PS00108">
    <property type="entry name" value="PROTEIN_KINASE_ST"/>
    <property type="match status" value="1"/>
</dbReference>
<dbReference type="PANTHER" id="PTHR43895:SF32">
    <property type="entry name" value="SERINE_THREONINE-PROTEIN KINASE CHK1"/>
    <property type="match status" value="1"/>
</dbReference>
<name>A0A099P2Q4_PICKU</name>
<keyword evidence="4" id="KW-0547">Nucleotide-binding</keyword>
<comment type="catalytic activity">
    <reaction evidence="8">
        <text>L-seryl-[protein] + ATP = O-phospho-L-seryl-[protein] + ADP + H(+)</text>
        <dbReference type="Rhea" id="RHEA:17989"/>
        <dbReference type="Rhea" id="RHEA-COMP:9863"/>
        <dbReference type="Rhea" id="RHEA-COMP:11604"/>
        <dbReference type="ChEBI" id="CHEBI:15378"/>
        <dbReference type="ChEBI" id="CHEBI:29999"/>
        <dbReference type="ChEBI" id="CHEBI:30616"/>
        <dbReference type="ChEBI" id="CHEBI:83421"/>
        <dbReference type="ChEBI" id="CHEBI:456216"/>
        <dbReference type="EC" id="2.7.11.1"/>
    </reaction>
</comment>
<evidence type="ECO:0000256" key="7">
    <source>
        <dbReference type="ARBA" id="ARBA00047899"/>
    </source>
</evidence>
<evidence type="ECO:0000313" key="15">
    <source>
        <dbReference type="Proteomes" id="UP000029867"/>
    </source>
</evidence>
<dbReference type="InterPro" id="IPR000719">
    <property type="entry name" value="Prot_kinase_dom"/>
</dbReference>
<feature type="domain" description="Protein kinase" evidence="9">
    <location>
        <begin position="44"/>
        <end position="349"/>
    </location>
</feature>
<evidence type="ECO:0000313" key="16">
    <source>
        <dbReference type="Proteomes" id="UP000189274"/>
    </source>
</evidence>
<accession>A0A099P2Q4</accession>
<keyword evidence="2" id="KW-0723">Serine/threonine-protein kinase</keyword>
<gene>
    <name evidence="13" type="ORF">BOH78_2603</name>
    <name evidence="12" type="ORF">BOH78_5154</name>
    <name evidence="11" type="ORF">BOH78_5337</name>
    <name evidence="14" type="ORF">CAS74_003769</name>
    <name evidence="10" type="ORF">JL09_g2386</name>
</gene>
<evidence type="ECO:0000313" key="12">
    <source>
        <dbReference type="EMBL" id="ONH70528.1"/>
    </source>
</evidence>
<protein>
    <recommendedName>
        <fullName evidence="1">non-specific serine/threonine protein kinase</fullName>
        <ecNumber evidence="1">2.7.11.1</ecNumber>
    </recommendedName>
</protein>
<dbReference type="GO" id="GO:0004674">
    <property type="term" value="F:protein serine/threonine kinase activity"/>
    <property type="evidence" value="ECO:0007669"/>
    <property type="project" value="UniProtKB-KW"/>
</dbReference>
<dbReference type="InterPro" id="IPR008271">
    <property type="entry name" value="Ser/Thr_kinase_AS"/>
</dbReference>
<dbReference type="GO" id="GO:0005524">
    <property type="term" value="F:ATP binding"/>
    <property type="evidence" value="ECO:0007669"/>
    <property type="project" value="UniProtKB-KW"/>
</dbReference>
<dbReference type="EMBL" id="MQVM01000164">
    <property type="protein sequence ID" value="ONH70294.1"/>
    <property type="molecule type" value="Genomic_DNA"/>
</dbReference>
<evidence type="ECO:0000259" key="9">
    <source>
        <dbReference type="PROSITE" id="PS50011"/>
    </source>
</evidence>
<dbReference type="EMBL" id="MQVM01000093">
    <property type="protein sequence ID" value="ONH70528.1"/>
    <property type="molecule type" value="Genomic_DNA"/>
</dbReference>
<reference evidence="11" key="4">
    <citation type="submission" date="2017-01" db="EMBL/GenBank/DDBJ databases">
        <authorList>
            <person name="Mah S.A."/>
            <person name="Swanson W.J."/>
            <person name="Moy G.W."/>
            <person name="Vacquier V.D."/>
        </authorList>
    </citation>
    <scope>NUCLEOTIDE SEQUENCE [LARGE SCALE GENOMIC DNA]</scope>
    <source>
        <strain evidence="11">129</strain>
    </source>
</reference>
<evidence type="ECO:0000256" key="2">
    <source>
        <dbReference type="ARBA" id="ARBA00022527"/>
    </source>
</evidence>
<evidence type="ECO:0000256" key="5">
    <source>
        <dbReference type="ARBA" id="ARBA00022777"/>
    </source>
</evidence>
<dbReference type="Proteomes" id="UP000029867">
    <property type="component" value="Unassembled WGS sequence"/>
</dbReference>
<dbReference type="HOGENOM" id="CLU_044371_0_0_1"/>
<keyword evidence="3" id="KW-0808">Transferase</keyword>
<reference evidence="10" key="2">
    <citation type="submission" date="2014-08" db="EMBL/GenBank/DDBJ databases">
        <title>Exploiting Issatchenkia orientalis SD108 for Succinic Acid Production.</title>
        <authorList>
            <person name="Xiao H."/>
            <person name="Shao Z."/>
            <person name="Jiang Y."/>
            <person name="Dole S."/>
            <person name="Zhao H."/>
        </authorList>
    </citation>
    <scope>NUCLEOTIDE SEQUENCE [LARGE SCALE GENOMIC DNA]</scope>
    <source>
        <strain evidence="10">SD108</strain>
    </source>
</reference>